<gene>
    <name evidence="2" type="ORF">RDB_LOCUS82379</name>
</gene>
<protein>
    <submittedName>
        <fullName evidence="2">Uncharacterized protein</fullName>
    </submittedName>
</protein>
<organism evidence="2 3">
    <name type="scientific">Rhizoctonia solani</name>
    <dbReference type="NCBI Taxonomy" id="456999"/>
    <lineage>
        <taxon>Eukaryota</taxon>
        <taxon>Fungi</taxon>
        <taxon>Dikarya</taxon>
        <taxon>Basidiomycota</taxon>
        <taxon>Agaricomycotina</taxon>
        <taxon>Agaricomycetes</taxon>
        <taxon>Cantharellales</taxon>
        <taxon>Ceratobasidiaceae</taxon>
        <taxon>Rhizoctonia</taxon>
    </lineage>
</organism>
<proteinExistence type="predicted"/>
<evidence type="ECO:0000313" key="2">
    <source>
        <dbReference type="EMBL" id="CAE6477078.1"/>
    </source>
</evidence>
<evidence type="ECO:0000313" key="3">
    <source>
        <dbReference type="Proteomes" id="UP000663853"/>
    </source>
</evidence>
<feature type="compositionally biased region" description="Polar residues" evidence="1">
    <location>
        <begin position="39"/>
        <end position="48"/>
    </location>
</feature>
<dbReference type="EMBL" id="CAJMXA010002174">
    <property type="protein sequence ID" value="CAE6477078.1"/>
    <property type="molecule type" value="Genomic_DNA"/>
</dbReference>
<reference evidence="2" key="1">
    <citation type="submission" date="2021-01" db="EMBL/GenBank/DDBJ databases">
        <authorList>
            <person name="Kaushik A."/>
        </authorList>
    </citation>
    <scope>NUCLEOTIDE SEQUENCE</scope>
    <source>
        <strain evidence="2">AG6-10EEA</strain>
    </source>
</reference>
<accession>A0A8H3CAP3</accession>
<evidence type="ECO:0000256" key="1">
    <source>
        <dbReference type="SAM" id="MobiDB-lite"/>
    </source>
</evidence>
<dbReference type="Proteomes" id="UP000663853">
    <property type="component" value="Unassembled WGS sequence"/>
</dbReference>
<comment type="caution">
    <text evidence="2">The sequence shown here is derived from an EMBL/GenBank/DDBJ whole genome shotgun (WGS) entry which is preliminary data.</text>
</comment>
<feature type="compositionally biased region" description="Basic and acidic residues" evidence="1">
    <location>
        <begin position="367"/>
        <end position="377"/>
    </location>
</feature>
<feature type="compositionally biased region" description="Low complexity" evidence="1">
    <location>
        <begin position="18"/>
        <end position="38"/>
    </location>
</feature>
<feature type="region of interest" description="Disordered" evidence="1">
    <location>
        <begin position="367"/>
        <end position="386"/>
    </location>
</feature>
<dbReference type="AlphaFoldDB" id="A0A8H3CAP3"/>
<name>A0A8H3CAP3_9AGAM</name>
<sequence>MIPAYPTLGFPPSPPPSDIGSIESGSGSDSVQSCSGNSTSTKSTQPSDSGDHAPSKHSPWNSKFSGNDSTTVALRAIDEVLIIVVTCVKKFKSPPKLDFPPGAPSILILLVTGKNKSFINQLCELAGFRRRLNEIPTHNDAELIRKQKTAGMAIGKALQRMKERQILLYYIEFPDVALAIIGDIAGDLFALVGAFTFPSELDFPENTENGLVLVATKKTKPFINQLRKLNELRARLKKIPTRKDTPWNGQHAAADGAIRKALQKMKDYQIILYYLKFPDVAIEAIDEILLDHITYAMEFNWPSELDLLENRGNDPILLNTEKNKPFNNQLRKLNELQTRLKNIPMRKDTPWNDRHATASGTIEKSLQKMGEHQRELLQDAGPPAAQ</sequence>
<feature type="region of interest" description="Disordered" evidence="1">
    <location>
        <begin position="1"/>
        <end position="65"/>
    </location>
</feature>